<evidence type="ECO:0000256" key="3">
    <source>
        <dbReference type="ARBA" id="ARBA00022517"/>
    </source>
</evidence>
<proteinExistence type="inferred from homology"/>
<dbReference type="RefSeq" id="WP_087106242.1">
    <property type="nucleotide sequence ID" value="NZ_CBCSCN010000004.1"/>
</dbReference>
<dbReference type="CDD" id="cd01894">
    <property type="entry name" value="EngA1"/>
    <property type="match status" value="1"/>
</dbReference>
<dbReference type="FunFam" id="3.40.50.300:FF:000040">
    <property type="entry name" value="GTPase Der"/>
    <property type="match status" value="1"/>
</dbReference>
<keyword evidence="3 8" id="KW-0690">Ribosome biogenesis</keyword>
<keyword evidence="4 10" id="KW-0677">Repeat</keyword>
<feature type="binding site" evidence="8">
    <location>
        <begin position="296"/>
        <end position="299"/>
    </location>
    <ligand>
        <name>GTP</name>
        <dbReference type="ChEBI" id="CHEBI:37565"/>
        <label>2</label>
    </ligand>
</feature>
<comment type="function">
    <text evidence="8 10">GTPase that plays an essential role in the late steps of ribosome biogenesis.</text>
</comment>
<evidence type="ECO:0000256" key="8">
    <source>
        <dbReference type="HAMAP-Rule" id="MF_00195"/>
    </source>
</evidence>
<evidence type="ECO:0000313" key="14">
    <source>
        <dbReference type="Proteomes" id="UP000196573"/>
    </source>
</evidence>
<dbReference type="Pfam" id="PF14714">
    <property type="entry name" value="KH_dom-like"/>
    <property type="match status" value="1"/>
</dbReference>
<dbReference type="CDD" id="cd01895">
    <property type="entry name" value="EngA2"/>
    <property type="match status" value="1"/>
</dbReference>
<dbReference type="InterPro" id="IPR031166">
    <property type="entry name" value="G_ENGA"/>
</dbReference>
<dbReference type="EMBL" id="FWPT01000001">
    <property type="protein sequence ID" value="SMA33715.1"/>
    <property type="molecule type" value="Genomic_DNA"/>
</dbReference>
<dbReference type="NCBIfam" id="TIGR03594">
    <property type="entry name" value="GTPase_EngA"/>
    <property type="match status" value="1"/>
</dbReference>
<dbReference type="GO" id="GO:0005525">
    <property type="term" value="F:GTP binding"/>
    <property type="evidence" value="ECO:0007669"/>
    <property type="project" value="UniProtKB-UniRule"/>
</dbReference>
<evidence type="ECO:0000259" key="12">
    <source>
        <dbReference type="PROSITE" id="PS51712"/>
    </source>
</evidence>
<feature type="binding site" evidence="8">
    <location>
        <begin position="9"/>
        <end position="16"/>
    </location>
    <ligand>
        <name>GTP</name>
        <dbReference type="ChEBI" id="CHEBI:37565"/>
        <label>1</label>
    </ligand>
</feature>
<comment type="similarity">
    <text evidence="1 8 9 10">Belongs to the TRAFAC class TrmE-Era-EngA-EngB-Septin-like GTPase superfamily. EngA (Der) GTPase family.</text>
</comment>
<name>A0A1X7AE93_9GAMM</name>
<dbReference type="HAMAP" id="MF_00195">
    <property type="entry name" value="GTPase_Der"/>
    <property type="match status" value="1"/>
</dbReference>
<dbReference type="GO" id="GO:0042254">
    <property type="term" value="P:ribosome biogenesis"/>
    <property type="evidence" value="ECO:0007669"/>
    <property type="project" value="UniProtKB-KW"/>
</dbReference>
<evidence type="ECO:0000256" key="11">
    <source>
        <dbReference type="SAM" id="MobiDB-lite"/>
    </source>
</evidence>
<feature type="binding site" evidence="8">
    <location>
        <begin position="56"/>
        <end position="60"/>
    </location>
    <ligand>
        <name>GTP</name>
        <dbReference type="ChEBI" id="CHEBI:37565"/>
        <label>1</label>
    </ligand>
</feature>
<feature type="region of interest" description="Disordered" evidence="11">
    <location>
        <begin position="441"/>
        <end position="492"/>
    </location>
</feature>
<dbReference type="Gene3D" id="3.40.50.300">
    <property type="entry name" value="P-loop containing nucleotide triphosphate hydrolases"/>
    <property type="match status" value="2"/>
</dbReference>
<dbReference type="InterPro" id="IPR016484">
    <property type="entry name" value="GTPase_Der"/>
</dbReference>
<dbReference type="InterPro" id="IPR032859">
    <property type="entry name" value="KH_dom-like"/>
</dbReference>
<protein>
    <recommendedName>
        <fullName evidence="2 8">GTPase Der</fullName>
    </recommendedName>
    <alternativeName>
        <fullName evidence="7 8">GTP-binding protein EngA</fullName>
    </alternativeName>
</protein>
<dbReference type="PROSITE" id="PS51712">
    <property type="entry name" value="G_ENGA"/>
    <property type="match status" value="2"/>
</dbReference>
<accession>A0A1X7AE93</accession>
<feature type="binding site" evidence="8">
    <location>
        <begin position="184"/>
        <end position="191"/>
    </location>
    <ligand>
        <name>GTP</name>
        <dbReference type="ChEBI" id="CHEBI:37565"/>
        <label>2</label>
    </ligand>
</feature>
<dbReference type="PRINTS" id="PR00326">
    <property type="entry name" value="GTP1OBG"/>
</dbReference>
<feature type="binding site" evidence="8">
    <location>
        <begin position="231"/>
        <end position="235"/>
    </location>
    <ligand>
        <name>GTP</name>
        <dbReference type="ChEBI" id="CHEBI:37565"/>
        <label>2</label>
    </ligand>
</feature>
<feature type="compositionally biased region" description="Basic residues" evidence="11">
    <location>
        <begin position="482"/>
        <end position="492"/>
    </location>
</feature>
<dbReference type="FunFam" id="3.40.50.300:FF:000057">
    <property type="entry name" value="GTPase Der"/>
    <property type="match status" value="1"/>
</dbReference>
<dbReference type="AlphaFoldDB" id="A0A1X7AE93"/>
<dbReference type="PANTHER" id="PTHR43834">
    <property type="entry name" value="GTPASE DER"/>
    <property type="match status" value="1"/>
</dbReference>
<evidence type="ECO:0000256" key="6">
    <source>
        <dbReference type="ARBA" id="ARBA00023134"/>
    </source>
</evidence>
<feature type="binding site" evidence="8">
    <location>
        <begin position="118"/>
        <end position="121"/>
    </location>
    <ligand>
        <name>GTP</name>
        <dbReference type="ChEBI" id="CHEBI:37565"/>
        <label>1</label>
    </ligand>
</feature>
<evidence type="ECO:0000256" key="5">
    <source>
        <dbReference type="ARBA" id="ARBA00022741"/>
    </source>
</evidence>
<evidence type="ECO:0000256" key="7">
    <source>
        <dbReference type="ARBA" id="ARBA00032345"/>
    </source>
</evidence>
<dbReference type="Proteomes" id="UP000196573">
    <property type="component" value="Unassembled WGS sequence"/>
</dbReference>
<gene>
    <name evidence="8 13" type="primary">der</name>
    <name evidence="13" type="ORF">EHSB41UT_00323</name>
</gene>
<dbReference type="PIRSF" id="PIRSF006485">
    <property type="entry name" value="GTP-binding_EngA"/>
    <property type="match status" value="1"/>
</dbReference>
<dbReference type="Pfam" id="PF01926">
    <property type="entry name" value="MMR_HSR1"/>
    <property type="match status" value="2"/>
</dbReference>
<reference evidence="13 14" key="1">
    <citation type="submission" date="2017-03" db="EMBL/GenBank/DDBJ databases">
        <authorList>
            <person name="Afonso C.L."/>
            <person name="Miller P.J."/>
            <person name="Scott M.A."/>
            <person name="Spackman E."/>
            <person name="Goraichik I."/>
            <person name="Dimitrov K.M."/>
            <person name="Suarez D.L."/>
            <person name="Swayne D.E."/>
        </authorList>
    </citation>
    <scope>NUCLEOTIDE SEQUENCE [LARGE SCALE GENOMIC DNA]</scope>
    <source>
        <strain evidence="13">SB41UT1</strain>
    </source>
</reference>
<dbReference type="NCBIfam" id="TIGR00231">
    <property type="entry name" value="small_GTP"/>
    <property type="match status" value="2"/>
</dbReference>
<evidence type="ECO:0000313" key="13">
    <source>
        <dbReference type="EMBL" id="SMA33715.1"/>
    </source>
</evidence>
<feature type="compositionally biased region" description="Basic residues" evidence="11">
    <location>
        <begin position="462"/>
        <end position="472"/>
    </location>
</feature>
<dbReference type="FunFam" id="3.30.300.20:FF:000004">
    <property type="entry name" value="GTPase Der"/>
    <property type="match status" value="1"/>
</dbReference>
<organism evidence="13 14">
    <name type="scientific">Parendozoicomonas haliclonae</name>
    <dbReference type="NCBI Taxonomy" id="1960125"/>
    <lineage>
        <taxon>Bacteria</taxon>
        <taxon>Pseudomonadati</taxon>
        <taxon>Pseudomonadota</taxon>
        <taxon>Gammaproteobacteria</taxon>
        <taxon>Oceanospirillales</taxon>
        <taxon>Endozoicomonadaceae</taxon>
        <taxon>Parendozoicomonas</taxon>
    </lineage>
</organism>
<keyword evidence="6 8" id="KW-0342">GTP-binding</keyword>
<evidence type="ECO:0000256" key="1">
    <source>
        <dbReference type="ARBA" id="ARBA00008279"/>
    </source>
</evidence>
<dbReference type="InterPro" id="IPR005225">
    <property type="entry name" value="Small_GTP-bd"/>
</dbReference>
<dbReference type="GO" id="GO:0043022">
    <property type="term" value="F:ribosome binding"/>
    <property type="evidence" value="ECO:0007669"/>
    <property type="project" value="TreeGrafter"/>
</dbReference>
<evidence type="ECO:0000256" key="9">
    <source>
        <dbReference type="PROSITE-ProRule" id="PRU01049"/>
    </source>
</evidence>
<feature type="domain" description="EngA-type G" evidence="12">
    <location>
        <begin position="178"/>
        <end position="351"/>
    </location>
</feature>
<keyword evidence="14" id="KW-1185">Reference proteome</keyword>
<evidence type="ECO:0000256" key="2">
    <source>
        <dbReference type="ARBA" id="ARBA00020953"/>
    </source>
</evidence>
<dbReference type="SUPFAM" id="SSF52540">
    <property type="entry name" value="P-loop containing nucleoside triphosphate hydrolases"/>
    <property type="match status" value="2"/>
</dbReference>
<feature type="domain" description="EngA-type G" evidence="12">
    <location>
        <begin position="3"/>
        <end position="166"/>
    </location>
</feature>
<dbReference type="InterPro" id="IPR006073">
    <property type="entry name" value="GTP-bd"/>
</dbReference>
<evidence type="ECO:0000256" key="4">
    <source>
        <dbReference type="ARBA" id="ARBA00022737"/>
    </source>
</evidence>
<dbReference type="PANTHER" id="PTHR43834:SF6">
    <property type="entry name" value="GTPASE DER"/>
    <property type="match status" value="1"/>
</dbReference>
<sequence length="492" mass="55086">MLPVIALVGRPNVGKSTLFNQLTRSRDALVADYAGLTRDRKYGEGRLGDRDYIVVDTGGISGDEDGIDSHMAEQSLTAIDEADVVLFLVDARAGLTAADEMIADYLRRSHKKAHLVLNKTDGIDEDAAAAEFFSIGMGTPLPIAASHSKGVRQLIDYVLEEIPEVEDEFDSEPEEPGIKMAIVGRPNVGKSTLVNRMLGEERVVVFDQAGTTRDSIYIPYERFEQRYTLIDTAGVRRRGKVHETVEKFSVIKTLKAMEDANVVILVLDAREGIVEQDLHMLGFVLDSGRSLVIAVNKWDGMSNDEREDVKRELDRRLNFVDFARIHFISAMHGTNVGHLYESVEEAYESAMGRWTSNQLTRILEDAVATHQPPMVRGHRIKLRYCHMGGSNPPTLIIHGNQVDSIPQSYVRYLENTFRNVLKLMGTPMKINFKGSENPFADKQRKEKVQQNAKKRQLDRSAQKRMAKAKAQGKKVVATKKAGPNKRKNKARV</sequence>
<evidence type="ECO:0000256" key="10">
    <source>
        <dbReference type="RuleBase" id="RU004481"/>
    </source>
</evidence>
<dbReference type="OrthoDB" id="9805918at2"/>
<dbReference type="Gene3D" id="3.30.300.20">
    <property type="match status" value="1"/>
</dbReference>
<keyword evidence="5 8" id="KW-0547">Nucleotide-binding</keyword>
<comment type="subunit">
    <text evidence="8">Associates with the 50S ribosomal subunit.</text>
</comment>
<dbReference type="InterPro" id="IPR015946">
    <property type="entry name" value="KH_dom-like_a/b"/>
</dbReference>
<dbReference type="InterPro" id="IPR027417">
    <property type="entry name" value="P-loop_NTPase"/>
</dbReference>